<sequence>MATYQIFVKLPDGKTQCLQFTTPTLSGATLKNVLQQKTLIPSQIHRLATLTSAIYDDTLLTASNSSLLFPSCNLLFRLCGGKGGFGSLLRGAGTKAGQKKTSNFDACRDMNGRRLRHVNAEKRLEEWKNEEELRKMEKNAEELLKKKAKEMKKKNGKGKGDIDKYVEKYKEDSDRCMGEVEESVKLSFRLYEEKKRKALPTLGPEGKRYKAWLGKQMVEEDESSDSEDESDDEDDESVVLNVENRKGGEGSSGSVSASQSDKESGESTLEEGDRNVSLEKGHVSGSSNFNNDSAEQECTVVGEISGPMLPISSEPEFTVHSVDCFPNSIIVNNEKISVQTTMDSSSEKNITDNETSHVVETTLVSPGSIQTVSTHIITESKEALNFNDFCSPSELEVLGMERLKTELQGHGLKCGGTLQERAGRLFLLKTTPFEKLPKKLLAKQSGRNYSK</sequence>
<feature type="domain" description="SDE2/SF3A3 SAP" evidence="11">
    <location>
        <begin position="379"/>
        <end position="443"/>
    </location>
</feature>
<dbReference type="GO" id="GO:0005634">
    <property type="term" value="C:nucleus"/>
    <property type="evidence" value="ECO:0000318"/>
    <property type="project" value="GO_Central"/>
</dbReference>
<dbReference type="InterPro" id="IPR051421">
    <property type="entry name" value="RNA_Proc_DNA_Dmg_Regulator"/>
</dbReference>
<evidence type="ECO:0000256" key="5">
    <source>
        <dbReference type="ARBA" id="ARBA00022664"/>
    </source>
</evidence>
<dbReference type="InterPro" id="IPR025086">
    <property type="entry name" value="SDE2/SF3A3_SAP"/>
</dbReference>
<evidence type="ECO:0000256" key="9">
    <source>
        <dbReference type="SAM" id="Coils"/>
    </source>
</evidence>
<dbReference type="OrthoDB" id="547031at2759"/>
<feature type="compositionally biased region" description="Basic and acidic residues" evidence="10">
    <location>
        <begin position="260"/>
        <end position="282"/>
    </location>
</feature>
<comment type="similarity">
    <text evidence="3">Belongs to the SDE2 family.</text>
</comment>
<evidence type="ECO:0000259" key="11">
    <source>
        <dbReference type="Pfam" id="PF13297"/>
    </source>
</evidence>
<evidence type="ECO:0000313" key="14">
    <source>
        <dbReference type="Proteomes" id="UP000036987"/>
    </source>
</evidence>
<reference evidence="14" key="1">
    <citation type="journal article" date="2016" name="Nature">
        <title>The genome of the seagrass Zostera marina reveals angiosperm adaptation to the sea.</title>
        <authorList>
            <person name="Olsen J.L."/>
            <person name="Rouze P."/>
            <person name="Verhelst B."/>
            <person name="Lin Y.-C."/>
            <person name="Bayer T."/>
            <person name="Collen J."/>
            <person name="Dattolo E."/>
            <person name="De Paoli E."/>
            <person name="Dittami S."/>
            <person name="Maumus F."/>
            <person name="Michel G."/>
            <person name="Kersting A."/>
            <person name="Lauritano C."/>
            <person name="Lohaus R."/>
            <person name="Toepel M."/>
            <person name="Tonon T."/>
            <person name="Vanneste K."/>
            <person name="Amirebrahimi M."/>
            <person name="Brakel J."/>
            <person name="Bostroem C."/>
            <person name="Chovatia M."/>
            <person name="Grimwood J."/>
            <person name="Jenkins J.W."/>
            <person name="Jueterbock A."/>
            <person name="Mraz A."/>
            <person name="Stam W.T."/>
            <person name="Tice H."/>
            <person name="Bornberg-Bauer E."/>
            <person name="Green P.J."/>
            <person name="Pearson G.A."/>
            <person name="Procaccini G."/>
            <person name="Duarte C.M."/>
            <person name="Schmutz J."/>
            <person name="Reusch T.B.H."/>
            <person name="Van de Peer Y."/>
        </authorList>
    </citation>
    <scope>NUCLEOTIDE SEQUENCE [LARGE SCALE GENOMIC DNA]</scope>
    <source>
        <strain evidence="14">cv. Finnish</strain>
    </source>
</reference>
<gene>
    <name evidence="13" type="ORF">ZOSMA_34G00440</name>
</gene>
<keyword evidence="7" id="KW-0539">Nucleus</keyword>
<dbReference type="GO" id="GO:0008380">
    <property type="term" value="P:RNA splicing"/>
    <property type="evidence" value="ECO:0007669"/>
    <property type="project" value="UniProtKB-KW"/>
</dbReference>
<feature type="compositionally biased region" description="Polar residues" evidence="10">
    <location>
        <begin position="284"/>
        <end position="293"/>
    </location>
</feature>
<dbReference type="GO" id="GO:0006397">
    <property type="term" value="P:mRNA processing"/>
    <property type="evidence" value="ECO:0007669"/>
    <property type="project" value="UniProtKB-KW"/>
</dbReference>
<evidence type="ECO:0000256" key="8">
    <source>
        <dbReference type="ARBA" id="ARBA00023306"/>
    </source>
</evidence>
<evidence type="ECO:0000313" key="13">
    <source>
        <dbReference type="EMBL" id="KMZ64767.1"/>
    </source>
</evidence>
<dbReference type="AlphaFoldDB" id="A0A0K9P946"/>
<keyword evidence="4" id="KW-0963">Cytoplasm</keyword>
<keyword evidence="5" id="KW-0507">mRNA processing</keyword>
<name>A0A0K9P946_ZOSMR</name>
<feature type="coiled-coil region" evidence="9">
    <location>
        <begin position="126"/>
        <end position="157"/>
    </location>
</feature>
<evidence type="ECO:0000256" key="10">
    <source>
        <dbReference type="SAM" id="MobiDB-lite"/>
    </source>
</evidence>
<comment type="subcellular location">
    <subcellularLocation>
        <location evidence="2">Cytoplasm</location>
    </subcellularLocation>
    <subcellularLocation>
        <location evidence="1">Nucleus</location>
    </subcellularLocation>
</comment>
<keyword evidence="9" id="KW-0175">Coiled coil</keyword>
<feature type="region of interest" description="Disordered" evidence="10">
    <location>
        <begin position="215"/>
        <end position="296"/>
    </location>
</feature>
<dbReference type="Pfam" id="PF13297">
    <property type="entry name" value="SDE2_2C"/>
    <property type="match status" value="1"/>
</dbReference>
<evidence type="ECO:0000256" key="4">
    <source>
        <dbReference type="ARBA" id="ARBA00022490"/>
    </source>
</evidence>
<dbReference type="EMBL" id="LFYR01001099">
    <property type="protein sequence ID" value="KMZ64767.1"/>
    <property type="molecule type" value="Genomic_DNA"/>
</dbReference>
<evidence type="ECO:0000259" key="12">
    <source>
        <dbReference type="Pfam" id="PF22782"/>
    </source>
</evidence>
<keyword evidence="8" id="KW-0131">Cell cycle</keyword>
<protein>
    <submittedName>
        <fullName evidence="13">Splicing factor 3a, subunit 3</fullName>
    </submittedName>
</protein>
<evidence type="ECO:0000256" key="7">
    <source>
        <dbReference type="ARBA" id="ARBA00023242"/>
    </source>
</evidence>
<comment type="caution">
    <text evidence="13">The sequence shown here is derived from an EMBL/GenBank/DDBJ whole genome shotgun (WGS) entry which is preliminary data.</text>
</comment>
<dbReference type="OMA" id="CFWTGLE"/>
<keyword evidence="14" id="KW-1185">Reference proteome</keyword>
<evidence type="ECO:0000256" key="2">
    <source>
        <dbReference type="ARBA" id="ARBA00004496"/>
    </source>
</evidence>
<dbReference type="STRING" id="29655.A0A0K9P946"/>
<dbReference type="Pfam" id="PF22782">
    <property type="entry name" value="SDE2"/>
    <property type="match status" value="1"/>
</dbReference>
<evidence type="ECO:0000256" key="3">
    <source>
        <dbReference type="ARBA" id="ARBA00008726"/>
    </source>
</evidence>
<feature type="domain" description="SDE2-like" evidence="12">
    <location>
        <begin position="80"/>
        <end position="185"/>
    </location>
</feature>
<dbReference type="GO" id="GO:0005737">
    <property type="term" value="C:cytoplasm"/>
    <property type="evidence" value="ECO:0007669"/>
    <property type="project" value="UniProtKB-SubCell"/>
</dbReference>
<feature type="compositionally biased region" description="Acidic residues" evidence="10">
    <location>
        <begin position="219"/>
        <end position="237"/>
    </location>
</feature>
<keyword evidence="6" id="KW-0508">mRNA splicing</keyword>
<evidence type="ECO:0000256" key="6">
    <source>
        <dbReference type="ARBA" id="ARBA00023187"/>
    </source>
</evidence>
<dbReference type="PANTHER" id="PTHR12786">
    <property type="entry name" value="SPLICING FACTOR SF3A-RELATED"/>
    <property type="match status" value="1"/>
</dbReference>
<dbReference type="Proteomes" id="UP000036987">
    <property type="component" value="Unassembled WGS sequence"/>
</dbReference>
<dbReference type="PANTHER" id="PTHR12786:SF1">
    <property type="entry name" value="SPLICING REGULATOR SDE2"/>
    <property type="match status" value="1"/>
</dbReference>
<dbReference type="InterPro" id="IPR053822">
    <property type="entry name" value="SDE2-like_dom"/>
</dbReference>
<proteinExistence type="inferred from homology"/>
<organism evidence="13 14">
    <name type="scientific">Zostera marina</name>
    <name type="common">Eelgrass</name>
    <dbReference type="NCBI Taxonomy" id="29655"/>
    <lineage>
        <taxon>Eukaryota</taxon>
        <taxon>Viridiplantae</taxon>
        <taxon>Streptophyta</taxon>
        <taxon>Embryophyta</taxon>
        <taxon>Tracheophyta</taxon>
        <taxon>Spermatophyta</taxon>
        <taxon>Magnoliopsida</taxon>
        <taxon>Liliopsida</taxon>
        <taxon>Zosteraceae</taxon>
        <taxon>Zostera</taxon>
    </lineage>
</organism>
<accession>A0A0K9P946</accession>
<evidence type="ECO:0000256" key="1">
    <source>
        <dbReference type="ARBA" id="ARBA00004123"/>
    </source>
</evidence>